<organism evidence="1 2">
    <name type="scientific">Salipiger abyssi</name>
    <dbReference type="NCBI Taxonomy" id="1250539"/>
    <lineage>
        <taxon>Bacteria</taxon>
        <taxon>Pseudomonadati</taxon>
        <taxon>Pseudomonadota</taxon>
        <taxon>Alphaproteobacteria</taxon>
        <taxon>Rhodobacterales</taxon>
        <taxon>Roseobacteraceae</taxon>
        <taxon>Salipiger</taxon>
    </lineage>
</organism>
<dbReference type="Proteomes" id="UP000187059">
    <property type="component" value="Chromosome"/>
</dbReference>
<gene>
    <name evidence="1" type="ORF">Ga0080574_TMP2800</name>
</gene>
<dbReference type="CDD" id="cd08054">
    <property type="entry name" value="gp6"/>
    <property type="match status" value="1"/>
</dbReference>
<keyword evidence="2" id="KW-1185">Reference proteome</keyword>
<accession>A0A1P8UUQ6</accession>
<proteinExistence type="predicted"/>
<sequence>MPELCTLEEAKRALRIAPEDDSHDDELRDLIPDASGAVIDYLSGRAAVVLLLDENGDLTVDSVVPKPVKRAALIVLEHLFEADDELKRAPGGLPYRAEMLLYRYADPPLA</sequence>
<dbReference type="AlphaFoldDB" id="A0A1P8UUQ6"/>
<evidence type="ECO:0000313" key="2">
    <source>
        <dbReference type="Proteomes" id="UP000187059"/>
    </source>
</evidence>
<protein>
    <submittedName>
        <fullName evidence="1">Phage gp6-like head-tail connector protein</fullName>
    </submittedName>
</protein>
<name>A0A1P8UUQ6_9RHOB</name>
<reference evidence="1 2" key="1">
    <citation type="submission" date="2016-04" db="EMBL/GenBank/DDBJ databases">
        <title>Deep-sea bacteria in the southern Pacific.</title>
        <authorList>
            <person name="Tang K."/>
        </authorList>
    </citation>
    <scope>NUCLEOTIDE SEQUENCE [LARGE SCALE GENOMIC DNA]</scope>
    <source>
        <strain evidence="1 2">JLT2014</strain>
    </source>
</reference>
<evidence type="ECO:0000313" key="1">
    <source>
        <dbReference type="EMBL" id="APZ53134.1"/>
    </source>
</evidence>
<dbReference type="EMBL" id="CP015093">
    <property type="protein sequence ID" value="APZ53134.1"/>
    <property type="molecule type" value="Genomic_DNA"/>
</dbReference>
<dbReference type="STRING" id="1250539.Ga0080574_TMP2800"/>
<dbReference type="KEGG" id="paby:Ga0080574_TMP2800"/>
<dbReference type="Gene3D" id="1.10.3230.30">
    <property type="entry name" value="Phage gp6-like head-tail connector protein"/>
    <property type="match status" value="1"/>
</dbReference>